<feature type="domain" description="Glycosyltransferase 2-like" evidence="3">
    <location>
        <begin position="7"/>
        <end position="152"/>
    </location>
</feature>
<dbReference type="PANTHER" id="PTHR22916:SF51">
    <property type="entry name" value="GLYCOSYLTRANSFERASE EPSH-RELATED"/>
    <property type="match status" value="1"/>
</dbReference>
<organism evidence="4 5">
    <name type="scientific">Clostridium perfringens</name>
    <dbReference type="NCBI Taxonomy" id="1502"/>
    <lineage>
        <taxon>Bacteria</taxon>
        <taxon>Bacillati</taxon>
        <taxon>Bacillota</taxon>
        <taxon>Clostridia</taxon>
        <taxon>Eubacteriales</taxon>
        <taxon>Clostridiaceae</taxon>
        <taxon>Clostridium</taxon>
    </lineage>
</organism>
<dbReference type="SUPFAM" id="SSF53448">
    <property type="entry name" value="Nucleotide-diphospho-sugar transferases"/>
    <property type="match status" value="1"/>
</dbReference>
<dbReference type="PANTHER" id="PTHR22916">
    <property type="entry name" value="GLYCOSYLTRANSFERASE"/>
    <property type="match status" value="1"/>
</dbReference>
<evidence type="ECO:0000313" key="4">
    <source>
        <dbReference type="EMBL" id="MDZ4998784.1"/>
    </source>
</evidence>
<gene>
    <name evidence="4" type="ORF">GNF79_06650</name>
</gene>
<protein>
    <submittedName>
        <fullName evidence="4">Glycosyltransferase</fullName>
    </submittedName>
</protein>
<keyword evidence="2" id="KW-0808">Transferase</keyword>
<accession>A0AAW9ICP7</accession>
<dbReference type="CDD" id="cd00761">
    <property type="entry name" value="Glyco_tranf_GTA_type"/>
    <property type="match status" value="1"/>
</dbReference>
<dbReference type="Gene3D" id="3.90.550.10">
    <property type="entry name" value="Spore Coat Polysaccharide Biosynthesis Protein SpsA, Chain A"/>
    <property type="match status" value="1"/>
</dbReference>
<evidence type="ECO:0000256" key="2">
    <source>
        <dbReference type="ARBA" id="ARBA00022679"/>
    </source>
</evidence>
<dbReference type="Pfam" id="PF00535">
    <property type="entry name" value="Glycos_transf_2"/>
    <property type="match status" value="1"/>
</dbReference>
<dbReference type="Proteomes" id="UP001291306">
    <property type="component" value="Unassembled WGS sequence"/>
</dbReference>
<dbReference type="RefSeq" id="WP_280558409.1">
    <property type="nucleotide sequence ID" value="NZ_MUBX01000008.1"/>
</dbReference>
<evidence type="ECO:0000313" key="5">
    <source>
        <dbReference type="Proteomes" id="UP001291306"/>
    </source>
</evidence>
<reference evidence="4" key="1">
    <citation type="submission" date="2019-11" db="EMBL/GenBank/DDBJ databases">
        <title>Characterization of Clostridium perfringens isolates from swine manure treated agricultural soils.</title>
        <authorList>
            <person name="Wushke S.T."/>
        </authorList>
    </citation>
    <scope>NUCLEOTIDE SEQUENCE</scope>
    <source>
        <strain evidence="4">X26</strain>
    </source>
</reference>
<proteinExistence type="predicted"/>
<name>A0AAW9ICP7_CLOPF</name>
<dbReference type="AlphaFoldDB" id="A0AAW9ICP7"/>
<dbReference type="InterPro" id="IPR029044">
    <property type="entry name" value="Nucleotide-diphossugar_trans"/>
</dbReference>
<evidence type="ECO:0000259" key="3">
    <source>
        <dbReference type="Pfam" id="PF00535"/>
    </source>
</evidence>
<dbReference type="GO" id="GO:0016757">
    <property type="term" value="F:glycosyltransferase activity"/>
    <property type="evidence" value="ECO:0007669"/>
    <property type="project" value="UniProtKB-KW"/>
</dbReference>
<evidence type="ECO:0000256" key="1">
    <source>
        <dbReference type="ARBA" id="ARBA00022676"/>
    </source>
</evidence>
<dbReference type="InterPro" id="IPR001173">
    <property type="entry name" value="Glyco_trans_2-like"/>
</dbReference>
<keyword evidence="1" id="KW-0328">Glycosyltransferase</keyword>
<dbReference type="EMBL" id="WNVC01000017">
    <property type="protein sequence ID" value="MDZ4998784.1"/>
    <property type="molecule type" value="Genomic_DNA"/>
</dbReference>
<comment type="caution">
    <text evidence="4">The sequence shown here is derived from an EMBL/GenBank/DDBJ whole genome shotgun (WGS) entry which is preliminary data.</text>
</comment>
<sequence length="332" mass="38769">MENIKISFIVPVYNVERYLSKCLDSLVNQTINEKEVIIINDGSTDNSLEICNMYKDKYDFIKIINQKNGGLSSARNNGIKNSKGKYIQFVDSDDYIDVNCGKIFVDLCEKNNLDIIRGKYHTYNEEEGIIKQAINLKDFKYLNKVVNSREYFLECIECEIYEVTACIGLIKREFLLKNKVFFVEGIAMEDHEFTMKCLTINENAKVMQIDYDFYTYVRHGGSITTTPTTNKIIDIINNCNSMKLYASTLNLDQDLTKALNKAVSSLFYQATSIYGRIDKNDRKKVKSIMKDDILDFSIENSFSYYQKRKFLIFKYFNVLFDLIYDLRLKNMK</sequence>